<gene>
    <name evidence="7" type="ORF">DWW57_16720</name>
    <name evidence="6" type="ORF">PN645_07190</name>
</gene>
<accession>A0A412TKI0</accession>
<dbReference type="Pfam" id="PF00578">
    <property type="entry name" value="AhpC-TSA"/>
    <property type="match status" value="1"/>
</dbReference>
<dbReference type="AlphaFoldDB" id="A0A412TKI0"/>
<evidence type="ECO:0000256" key="3">
    <source>
        <dbReference type="ARBA" id="ARBA00023157"/>
    </source>
</evidence>
<sequence>MKNCIYGAAIFIAACFSCTSPKAKECVVEGEVKGYGDGFFCVMTETLDDYDVDTVEVKNGHFTYRSSIEHPTQLTFLAIDNAACDKRGTYSFRLLAENANTPIRVKAEVEKKLENAEITGSRVQAEWERINSAEVFRHLKKIQWQRDSLSRTEDSVAYKIKCTEFDGMVKPCLDQLFALDFAPKSTAMVYTLHSYFSFLSVDELENALQRLAPDIEWSVYLERMQERIRRERVMAVGQIAPEFTLEDVNGKKYRLSDFKGKMILLDFTASWCHWCKVEIPYIEAVYKEMQGKDFEIVSVYLDKKREDWVKDVRKENHPWKCLSDVMSWKKGGMAYDYYVGGIPCLIILDRDGRIVSKNTRGEETIQVIRENYK</sequence>
<dbReference type="GO" id="GO:0016491">
    <property type="term" value="F:oxidoreductase activity"/>
    <property type="evidence" value="ECO:0007669"/>
    <property type="project" value="InterPro"/>
</dbReference>
<comment type="subcellular location">
    <subcellularLocation>
        <location evidence="1">Cell envelope</location>
    </subcellularLocation>
</comment>
<protein>
    <submittedName>
        <fullName evidence="7">AhpC/TSA family protein</fullName>
    </submittedName>
    <submittedName>
        <fullName evidence="6">TlpA disulfide reductase family protein</fullName>
    </submittedName>
</protein>
<dbReference type="PROSITE" id="PS51352">
    <property type="entry name" value="THIOREDOXIN_2"/>
    <property type="match status" value="1"/>
</dbReference>
<dbReference type="Pfam" id="PF14289">
    <property type="entry name" value="DUF4369"/>
    <property type="match status" value="1"/>
</dbReference>
<dbReference type="Gene3D" id="3.40.30.10">
    <property type="entry name" value="Glutaredoxin"/>
    <property type="match status" value="1"/>
</dbReference>
<dbReference type="InterPro" id="IPR000866">
    <property type="entry name" value="AhpC/TSA"/>
</dbReference>
<evidence type="ECO:0000313" key="8">
    <source>
        <dbReference type="Proteomes" id="UP000284243"/>
    </source>
</evidence>
<dbReference type="SUPFAM" id="SSF52833">
    <property type="entry name" value="Thioredoxin-like"/>
    <property type="match status" value="1"/>
</dbReference>
<reference evidence="6" key="2">
    <citation type="submission" date="2023-01" db="EMBL/GenBank/DDBJ databases">
        <title>Human gut microbiome strain richness.</title>
        <authorList>
            <person name="Chen-Liaw A."/>
        </authorList>
    </citation>
    <scope>NUCLEOTIDE SEQUENCE</scope>
    <source>
        <strain evidence="6">RTP21484st1_B7_RTP21484_190118</strain>
    </source>
</reference>
<dbReference type="InterPro" id="IPR013766">
    <property type="entry name" value="Thioredoxin_domain"/>
</dbReference>
<dbReference type="Proteomes" id="UP000284243">
    <property type="component" value="Unassembled WGS sequence"/>
</dbReference>
<organism evidence="7 8">
    <name type="scientific">Odoribacter splanchnicus</name>
    <dbReference type="NCBI Taxonomy" id="28118"/>
    <lineage>
        <taxon>Bacteria</taxon>
        <taxon>Pseudomonadati</taxon>
        <taxon>Bacteroidota</taxon>
        <taxon>Bacteroidia</taxon>
        <taxon>Bacteroidales</taxon>
        <taxon>Odoribacteraceae</taxon>
        <taxon>Odoribacter</taxon>
    </lineage>
</organism>
<dbReference type="EMBL" id="JAQMRD010000007">
    <property type="protein sequence ID" value="MDB9222793.1"/>
    <property type="molecule type" value="Genomic_DNA"/>
</dbReference>
<dbReference type="GO" id="GO:0030313">
    <property type="term" value="C:cell envelope"/>
    <property type="evidence" value="ECO:0007669"/>
    <property type="project" value="UniProtKB-SubCell"/>
</dbReference>
<evidence type="ECO:0000259" key="5">
    <source>
        <dbReference type="PROSITE" id="PS51352"/>
    </source>
</evidence>
<dbReference type="InterPro" id="IPR025380">
    <property type="entry name" value="DUF4369"/>
</dbReference>
<dbReference type="PANTHER" id="PTHR42852:SF6">
    <property type="entry name" value="THIOL:DISULFIDE INTERCHANGE PROTEIN DSBE"/>
    <property type="match status" value="1"/>
</dbReference>
<evidence type="ECO:0000256" key="4">
    <source>
        <dbReference type="ARBA" id="ARBA00023284"/>
    </source>
</evidence>
<evidence type="ECO:0000313" key="6">
    <source>
        <dbReference type="EMBL" id="MDB9222793.1"/>
    </source>
</evidence>
<feature type="domain" description="Thioredoxin" evidence="5">
    <location>
        <begin position="234"/>
        <end position="373"/>
    </location>
</feature>
<evidence type="ECO:0000313" key="7">
    <source>
        <dbReference type="EMBL" id="RGU54280.1"/>
    </source>
</evidence>
<dbReference type="PROSITE" id="PS51257">
    <property type="entry name" value="PROKAR_LIPOPROTEIN"/>
    <property type="match status" value="1"/>
</dbReference>
<dbReference type="InterPro" id="IPR050553">
    <property type="entry name" value="Thioredoxin_ResA/DsbE_sf"/>
</dbReference>
<keyword evidence="4" id="KW-0676">Redox-active center</keyword>
<evidence type="ECO:0000256" key="2">
    <source>
        <dbReference type="ARBA" id="ARBA00022748"/>
    </source>
</evidence>
<dbReference type="RefSeq" id="WP_022160124.1">
    <property type="nucleotide sequence ID" value="NZ_CABJFF010000013.1"/>
</dbReference>
<keyword evidence="2" id="KW-0201">Cytochrome c-type biogenesis</keyword>
<name>A0A412TKI0_9BACT</name>
<dbReference type="InterPro" id="IPR036249">
    <property type="entry name" value="Thioredoxin-like_sf"/>
</dbReference>
<dbReference type="GO" id="GO:0016209">
    <property type="term" value="F:antioxidant activity"/>
    <property type="evidence" value="ECO:0007669"/>
    <property type="project" value="InterPro"/>
</dbReference>
<proteinExistence type="predicted"/>
<comment type="caution">
    <text evidence="7">The sequence shown here is derived from an EMBL/GenBank/DDBJ whole genome shotgun (WGS) entry which is preliminary data.</text>
</comment>
<dbReference type="EMBL" id="QRYC01000034">
    <property type="protein sequence ID" value="RGU54280.1"/>
    <property type="molecule type" value="Genomic_DNA"/>
</dbReference>
<reference evidence="7 8" key="1">
    <citation type="submission" date="2018-08" db="EMBL/GenBank/DDBJ databases">
        <title>A genome reference for cultivated species of the human gut microbiota.</title>
        <authorList>
            <person name="Zou Y."/>
            <person name="Xue W."/>
            <person name="Luo G."/>
        </authorList>
    </citation>
    <scope>NUCLEOTIDE SEQUENCE [LARGE SCALE GENOMIC DNA]</scope>
    <source>
        <strain evidence="7 8">AF16-14</strain>
    </source>
</reference>
<evidence type="ECO:0000256" key="1">
    <source>
        <dbReference type="ARBA" id="ARBA00004196"/>
    </source>
</evidence>
<dbReference type="CDD" id="cd02966">
    <property type="entry name" value="TlpA_like_family"/>
    <property type="match status" value="1"/>
</dbReference>
<dbReference type="Proteomes" id="UP001212263">
    <property type="component" value="Unassembled WGS sequence"/>
</dbReference>
<keyword evidence="3" id="KW-1015">Disulfide bond</keyword>
<dbReference type="GO" id="GO:0017004">
    <property type="term" value="P:cytochrome complex assembly"/>
    <property type="evidence" value="ECO:0007669"/>
    <property type="project" value="UniProtKB-KW"/>
</dbReference>
<dbReference type="PANTHER" id="PTHR42852">
    <property type="entry name" value="THIOL:DISULFIDE INTERCHANGE PROTEIN DSBE"/>
    <property type="match status" value="1"/>
</dbReference>